<evidence type="ECO:0000259" key="1">
    <source>
        <dbReference type="Pfam" id="PF12857"/>
    </source>
</evidence>
<dbReference type="EMBL" id="JAVRDO010000008">
    <property type="protein sequence ID" value="MDX9688327.1"/>
    <property type="molecule type" value="Genomic_DNA"/>
</dbReference>
<proteinExistence type="predicted"/>
<organism evidence="2 3">
    <name type="scientific">Halopseudomonas formosensis</name>
    <dbReference type="NCBI Taxonomy" id="1002526"/>
    <lineage>
        <taxon>Bacteria</taxon>
        <taxon>Pseudomonadati</taxon>
        <taxon>Pseudomonadota</taxon>
        <taxon>Gammaproteobacteria</taxon>
        <taxon>Pseudomonadales</taxon>
        <taxon>Pseudomonadaceae</taxon>
        <taxon>Halopseudomonas</taxon>
    </lineage>
</organism>
<sequence length="76" mass="8525">MLGERREDALHAQIELVSVVGPTVRLELRTDNSENVVQAELSKHRYRELGLVQGGDAWIRPVNSRVFLEDGELQAG</sequence>
<dbReference type="Proteomes" id="UP001281217">
    <property type="component" value="Unassembled WGS sequence"/>
</dbReference>
<feature type="domain" description="TOBE-like" evidence="1">
    <location>
        <begin position="7"/>
        <end position="61"/>
    </location>
</feature>
<evidence type="ECO:0000313" key="2">
    <source>
        <dbReference type="EMBL" id="MDX9688327.1"/>
    </source>
</evidence>
<accession>A0ABU5BZY2</accession>
<name>A0ABU5BZY2_9GAMM</name>
<keyword evidence="3" id="KW-1185">Reference proteome</keyword>
<evidence type="ECO:0000313" key="3">
    <source>
        <dbReference type="Proteomes" id="UP001281217"/>
    </source>
</evidence>
<reference evidence="3" key="1">
    <citation type="submission" date="2023-07" db="EMBL/GenBank/DDBJ databases">
        <authorList>
            <person name="de Witt J."/>
        </authorList>
    </citation>
    <scope>NUCLEOTIDE SEQUENCE [LARGE SCALE GENOMIC DNA]</scope>
    <source>
        <strain evidence="3">FZJ</strain>
    </source>
</reference>
<protein>
    <submittedName>
        <fullName evidence="2">TOBE-like domain-containing protein</fullName>
    </submittedName>
</protein>
<dbReference type="InterPro" id="IPR024765">
    <property type="entry name" value="TOBE-like"/>
</dbReference>
<comment type="caution">
    <text evidence="2">The sequence shown here is derived from an EMBL/GenBank/DDBJ whole genome shotgun (WGS) entry which is preliminary data.</text>
</comment>
<dbReference type="Pfam" id="PF12857">
    <property type="entry name" value="TOBE_3"/>
    <property type="match status" value="1"/>
</dbReference>
<gene>
    <name evidence="2" type="ORF">RED13_002782</name>
</gene>